<evidence type="ECO:0000259" key="7">
    <source>
        <dbReference type="Pfam" id="PF03710"/>
    </source>
</evidence>
<evidence type="ECO:0000256" key="1">
    <source>
        <dbReference type="ARBA" id="ARBA00022679"/>
    </source>
</evidence>
<dbReference type="InterPro" id="IPR043519">
    <property type="entry name" value="NT_sf"/>
</dbReference>
<dbReference type="PANTHER" id="PTHR30621:SF0">
    <property type="entry name" value="BIFUNCTIONAL GLUTAMINE SYNTHETASE ADENYLYLTRANSFERASE_ADENYLYL-REMOVING ENZYME"/>
    <property type="match status" value="1"/>
</dbReference>
<keyword evidence="10" id="KW-1185">Reference proteome</keyword>
<keyword evidence="3" id="KW-0547">Nucleotide-binding</keyword>
<keyword evidence="5" id="KW-0460">Magnesium</keyword>
<name>A0A1H7L171_9RHOB</name>
<dbReference type="AlphaFoldDB" id="A0A1H7L171"/>
<keyword evidence="1 9" id="KW-0808">Transferase</keyword>
<dbReference type="InterPro" id="IPR023057">
    <property type="entry name" value="GlnE"/>
</dbReference>
<dbReference type="InterPro" id="IPR005190">
    <property type="entry name" value="GlnE_rpt_dom"/>
</dbReference>
<gene>
    <name evidence="9" type="ORF">SAMN04488526_1575</name>
</gene>
<accession>A0A1H7L171</accession>
<dbReference type="RefSeq" id="WP_245737544.1">
    <property type="nucleotide sequence ID" value="NZ_FNZQ01000002.1"/>
</dbReference>
<proteinExistence type="predicted"/>
<dbReference type="PANTHER" id="PTHR30621">
    <property type="entry name" value="GLUTAMINE SYNTHETASE ADENYLYLTRANSFERASE"/>
    <property type="match status" value="1"/>
</dbReference>
<feature type="domain" description="Glutamate-ammonia ligase adenylyltransferase repeated" evidence="7">
    <location>
        <begin position="532"/>
        <end position="763"/>
    </location>
</feature>
<protein>
    <submittedName>
        <fullName evidence="9">Glutamate-ammonia-ligase adenylyltransferase</fullName>
    </submittedName>
</protein>
<evidence type="ECO:0000256" key="5">
    <source>
        <dbReference type="ARBA" id="ARBA00022842"/>
    </source>
</evidence>
<dbReference type="GO" id="GO:0016874">
    <property type="term" value="F:ligase activity"/>
    <property type="evidence" value="ECO:0007669"/>
    <property type="project" value="UniProtKB-KW"/>
</dbReference>
<evidence type="ECO:0000256" key="2">
    <source>
        <dbReference type="ARBA" id="ARBA00022695"/>
    </source>
</evidence>
<dbReference type="Gene3D" id="3.30.460.10">
    <property type="entry name" value="Beta Polymerase, domain 2"/>
    <property type="match status" value="2"/>
</dbReference>
<evidence type="ECO:0000313" key="9">
    <source>
        <dbReference type="EMBL" id="SEK92761.1"/>
    </source>
</evidence>
<dbReference type="EMBL" id="FNZQ01000002">
    <property type="protein sequence ID" value="SEK92761.1"/>
    <property type="molecule type" value="Genomic_DNA"/>
</dbReference>
<dbReference type="Proteomes" id="UP000199283">
    <property type="component" value="Unassembled WGS sequence"/>
</dbReference>
<dbReference type="InterPro" id="IPR013546">
    <property type="entry name" value="PII_UdlTrfase/GS_AdlTrfase"/>
</dbReference>
<evidence type="ECO:0000256" key="6">
    <source>
        <dbReference type="ARBA" id="ARBA00023268"/>
    </source>
</evidence>
<feature type="domain" description="PII-uridylyltransferase/Glutamine-synthetase adenylyltransferase" evidence="8">
    <location>
        <begin position="806"/>
        <end position="873"/>
    </location>
</feature>
<dbReference type="SUPFAM" id="SSF81301">
    <property type="entry name" value="Nucleotidyltransferase"/>
    <property type="match status" value="2"/>
</dbReference>
<evidence type="ECO:0000256" key="3">
    <source>
        <dbReference type="ARBA" id="ARBA00022741"/>
    </source>
</evidence>
<dbReference type="Pfam" id="PF03710">
    <property type="entry name" value="GlnE"/>
    <property type="match status" value="2"/>
</dbReference>
<evidence type="ECO:0000256" key="4">
    <source>
        <dbReference type="ARBA" id="ARBA00022840"/>
    </source>
</evidence>
<feature type="domain" description="Glutamate-ammonia ligase adenylyltransferase repeated" evidence="7">
    <location>
        <begin position="51"/>
        <end position="276"/>
    </location>
</feature>
<keyword evidence="6" id="KW-0511">Multifunctional enzyme</keyword>
<reference evidence="9 10" key="1">
    <citation type="submission" date="2016-10" db="EMBL/GenBank/DDBJ databases">
        <authorList>
            <person name="de Groot N.N."/>
        </authorList>
    </citation>
    <scope>NUCLEOTIDE SEQUENCE [LARGE SCALE GENOMIC DNA]</scope>
    <source>
        <strain evidence="9 10">DSM 14858</strain>
    </source>
</reference>
<dbReference type="STRING" id="188906.SAMN04488526_1575"/>
<keyword evidence="4" id="KW-0067">ATP-binding</keyword>
<dbReference type="SUPFAM" id="SSF81593">
    <property type="entry name" value="Nucleotidyltransferase substrate binding subunit/domain"/>
    <property type="match status" value="2"/>
</dbReference>
<keyword evidence="9" id="KW-0436">Ligase</keyword>
<feature type="domain" description="PII-uridylyltransferase/Glutamine-synthetase adenylyltransferase" evidence="8">
    <location>
        <begin position="297"/>
        <end position="434"/>
    </location>
</feature>
<keyword evidence="2 9" id="KW-0548">Nucleotidyltransferase</keyword>
<dbReference type="GO" id="GO:0000820">
    <property type="term" value="P:regulation of glutamine family amino acid metabolic process"/>
    <property type="evidence" value="ECO:0007669"/>
    <property type="project" value="TreeGrafter"/>
</dbReference>
<dbReference type="GO" id="GO:0005524">
    <property type="term" value="F:ATP binding"/>
    <property type="evidence" value="ECO:0007669"/>
    <property type="project" value="UniProtKB-KW"/>
</dbReference>
<dbReference type="GO" id="GO:0005829">
    <property type="term" value="C:cytosol"/>
    <property type="evidence" value="ECO:0007669"/>
    <property type="project" value="TreeGrafter"/>
</dbReference>
<evidence type="ECO:0000259" key="8">
    <source>
        <dbReference type="Pfam" id="PF08335"/>
    </source>
</evidence>
<dbReference type="Pfam" id="PF08335">
    <property type="entry name" value="GlnD_UR_UTase"/>
    <property type="match status" value="2"/>
</dbReference>
<dbReference type="CDD" id="cd05401">
    <property type="entry name" value="NT_GlnE_GlnD_like"/>
    <property type="match status" value="2"/>
</dbReference>
<organism evidence="9 10">
    <name type="scientific">Jannaschia helgolandensis</name>
    <dbReference type="NCBI Taxonomy" id="188906"/>
    <lineage>
        <taxon>Bacteria</taxon>
        <taxon>Pseudomonadati</taxon>
        <taxon>Pseudomonadota</taxon>
        <taxon>Alphaproteobacteria</taxon>
        <taxon>Rhodobacterales</taxon>
        <taxon>Roseobacteraceae</taxon>
        <taxon>Jannaschia</taxon>
    </lineage>
</organism>
<dbReference type="GO" id="GO:0008882">
    <property type="term" value="F:[glutamate-ammonia-ligase] adenylyltransferase activity"/>
    <property type="evidence" value="ECO:0007669"/>
    <property type="project" value="InterPro"/>
</dbReference>
<sequence>MTPTLPRGQTGAMFRSRITRTPIPFDAEAGQVAVAILSPPPEVAPLIAGTAGCSPFLAATMERERDWLTDLWDREPDAALAALLADIDAIDGDPKAALRQAKRRAALLVGLAELGGVWPVMQATAGWTRFADAALNRALAYGLARHAKGPVTGDGGLVAIAMGKMGAGELNYSSDIDLVLLFDESGYDPSDYGTARAILLKAARTAMGAMSDITAEGYVFRTDLRLRPDPGSTPIVLSMEAAERYYEAMGRTWERAAWIKARACAGAKAAGEGFLERLTPFVWRRHLDFAVVEEAHDMRRRIRDHKGLAGEWDVPGHDVKLGQGGIREIEFLTQTQQIIAGGRDPRLRVRGTLEGMDRLTEAGWMTPQDRDVLSEQYRYLRSVEHRVQMVQDAQTHRIPRDPERLRRLACFMGEGDVDRFVTDLRDRMRAVEAITVPSFLPPSQGQAKAGPVGEIIEGASAVTDRWATYPALRSDRAQAIFHRLRPGLLAALARAARPSEALAAFDGFLRGLPAGVQVLSLFEANPKLVDLLADICATAPDLAQYLSQNAGVLDAVIGGTFLEPLPDVWTLPPVEGDFEERLTRLRQWHREAHFRIGVHMLRGLIDPIDAGASYARLAEAVMASAWVATDFETARRYGRVPGLQLVAMGMGSLGARRLAARSDLDLVLLHDGADDLAESDGRRALGPRQWAAKFTQILITALSAPMGEGRLYEVDMRLRPSGRQGPVATPLSGFLNYQANEAWVWEHMALTRARVVVGDPALRPMVEGARCDVIRGSRFTDAEVIEALTDMRARLVDAGRHGGGLSIKSGPGRMQDIELAAQAHALIAGNTARDVVGQLGVEGWLTPETRAVLARAHEHLSRVNQMLRLLTDADPPGDLGAGGEAFVAHGMDLPDLAAVTAACDAAAAQAAAVIDEALK</sequence>
<dbReference type="Gene3D" id="1.20.120.330">
    <property type="entry name" value="Nucleotidyltransferases domain 2"/>
    <property type="match status" value="2"/>
</dbReference>
<evidence type="ECO:0000313" key="10">
    <source>
        <dbReference type="Proteomes" id="UP000199283"/>
    </source>
</evidence>